<keyword evidence="1" id="KW-0472">Membrane</keyword>
<feature type="transmembrane region" description="Helical" evidence="1">
    <location>
        <begin position="143"/>
        <end position="165"/>
    </location>
</feature>
<protein>
    <submittedName>
        <fullName evidence="2">Uncharacterized protein</fullName>
    </submittedName>
</protein>
<dbReference type="EMBL" id="LITU01000036">
    <property type="protein sequence ID" value="KOY17643.1"/>
    <property type="molecule type" value="Genomic_DNA"/>
</dbReference>
<keyword evidence="1" id="KW-1133">Transmembrane helix</keyword>
<name>A0A0M9BRP0_9BACL</name>
<dbReference type="OrthoDB" id="2564821at2"/>
<evidence type="ECO:0000313" key="3">
    <source>
        <dbReference type="Proteomes" id="UP000037688"/>
    </source>
</evidence>
<dbReference type="RefSeq" id="WP_053779770.1">
    <property type="nucleotide sequence ID" value="NZ_LITU01000036.1"/>
</dbReference>
<accession>A0A0M9BRP0</accession>
<keyword evidence="1" id="KW-0812">Transmembrane</keyword>
<keyword evidence="3" id="KW-1185">Reference proteome</keyword>
<reference evidence="2 3" key="1">
    <citation type="submission" date="2015-08" db="EMBL/GenBank/DDBJ databases">
        <title>Draft genome sequence of cellulolytic and xylanolytic Paenibacillus sp. A59, isolated from a decaying forest soil from Patagonia, Argentina.</title>
        <authorList>
            <person name="Ghio S."/>
            <person name="Caceres A.M."/>
            <person name="Talia P."/>
            <person name="Grasso D."/>
            <person name="Campos E."/>
        </authorList>
    </citation>
    <scope>NUCLEOTIDE SEQUENCE [LARGE SCALE GENOMIC DNA]</scope>
    <source>
        <strain evidence="2 3">A59</strain>
    </source>
</reference>
<dbReference type="PATRIC" id="fig|1705561.3.peg.729"/>
<evidence type="ECO:0000313" key="2">
    <source>
        <dbReference type="EMBL" id="KOY17643.1"/>
    </source>
</evidence>
<feature type="transmembrane region" description="Helical" evidence="1">
    <location>
        <begin position="12"/>
        <end position="35"/>
    </location>
</feature>
<proteinExistence type="predicted"/>
<dbReference type="Proteomes" id="UP000037688">
    <property type="component" value="Unassembled WGS sequence"/>
</dbReference>
<comment type="caution">
    <text evidence="2">The sequence shown here is derived from an EMBL/GenBank/DDBJ whole genome shotgun (WGS) entry which is preliminary data.</text>
</comment>
<evidence type="ECO:0000256" key="1">
    <source>
        <dbReference type="SAM" id="Phobius"/>
    </source>
</evidence>
<organism evidence="2 3">
    <name type="scientific">Paenibacillus xylanivorans</name>
    <dbReference type="NCBI Taxonomy" id="1705561"/>
    <lineage>
        <taxon>Bacteria</taxon>
        <taxon>Bacillati</taxon>
        <taxon>Bacillota</taxon>
        <taxon>Bacilli</taxon>
        <taxon>Bacillales</taxon>
        <taxon>Paenibacillaceae</taxon>
        <taxon>Paenibacillus</taxon>
    </lineage>
</organism>
<feature type="transmembrane region" description="Helical" evidence="1">
    <location>
        <begin position="216"/>
        <end position="234"/>
    </location>
</feature>
<feature type="transmembrane region" description="Helical" evidence="1">
    <location>
        <begin position="185"/>
        <end position="204"/>
    </location>
</feature>
<dbReference type="AlphaFoldDB" id="A0A0M9BRP0"/>
<gene>
    <name evidence="2" type="ORF">AMS66_05180</name>
</gene>
<sequence>MLQRWIPALFSYPGFGALTLGMIAVLLGLYIWSATEVRRSRDRRMQAIRDTLYISTTLLGQLTVKEHRNVALTEHEHHELLTAMLSCRTAVHLSPQLQDQIRNCIIDVDPARLALMHRALERESAALSDELNRYAHSDHWGRAVWNVIRPAAEPAAVAAVLYLIADFVFRQQGLMYPFWHSWFNALPWIRFMSLIITVFYVYLLWSNPRQGSSGTVTKALVTLIAMCSLLHLIGLAAAPYALGLQLILFISGFSLTGTPSRSDRPYAGHTDSDKELNSIIEAQEDENLDMELNLYKPRTSGAISEK</sequence>